<evidence type="ECO:0000259" key="11">
    <source>
        <dbReference type="Pfam" id="PF04290"/>
    </source>
</evidence>
<feature type="transmembrane region" description="Helical" evidence="10">
    <location>
        <begin position="74"/>
        <end position="92"/>
    </location>
</feature>
<keyword evidence="13" id="KW-1185">Reference proteome</keyword>
<dbReference type="GO" id="GO:0015740">
    <property type="term" value="P:C4-dicarboxylate transport"/>
    <property type="evidence" value="ECO:0007669"/>
    <property type="project" value="TreeGrafter"/>
</dbReference>
<feature type="region of interest" description="Disordered" evidence="9">
    <location>
        <begin position="1"/>
        <end position="21"/>
    </location>
</feature>
<dbReference type="RefSeq" id="WP_085477975.1">
    <property type="nucleotide sequence ID" value="NZ_FXBM01000004.1"/>
</dbReference>
<dbReference type="GO" id="GO:0022857">
    <property type="term" value="F:transmembrane transporter activity"/>
    <property type="evidence" value="ECO:0007669"/>
    <property type="project" value="TreeGrafter"/>
</dbReference>
<gene>
    <name evidence="12" type="ORF">SAMN06295885_3580</name>
</gene>
<keyword evidence="7 10" id="KW-0472">Membrane</keyword>
<evidence type="ECO:0000256" key="5">
    <source>
        <dbReference type="ARBA" id="ARBA00022692"/>
    </source>
</evidence>
<keyword evidence="4" id="KW-0997">Cell inner membrane</keyword>
<dbReference type="PANTHER" id="PTHR35011:SF2">
    <property type="entry name" value="2,3-DIKETO-L-GULONATE TRAP TRANSPORTER SMALL PERMEASE PROTEIN YIAM"/>
    <property type="match status" value="1"/>
</dbReference>
<dbReference type="InterPro" id="IPR007387">
    <property type="entry name" value="TRAP_DctQ"/>
</dbReference>
<dbReference type="InterPro" id="IPR036259">
    <property type="entry name" value="MFS_trans_sf"/>
</dbReference>
<feature type="transmembrane region" description="Helical" evidence="10">
    <location>
        <begin position="154"/>
        <end position="173"/>
    </location>
</feature>
<evidence type="ECO:0000256" key="6">
    <source>
        <dbReference type="ARBA" id="ARBA00022989"/>
    </source>
</evidence>
<accession>A0A1X7PGN1</accession>
<feature type="transmembrane region" description="Helical" evidence="10">
    <location>
        <begin position="113"/>
        <end position="134"/>
    </location>
</feature>
<evidence type="ECO:0000256" key="1">
    <source>
        <dbReference type="ARBA" id="ARBA00004429"/>
    </source>
</evidence>
<reference evidence="13" key="1">
    <citation type="submission" date="2017-04" db="EMBL/GenBank/DDBJ databases">
        <authorList>
            <person name="Varghese N."/>
            <person name="Submissions S."/>
        </authorList>
    </citation>
    <scope>NUCLEOTIDE SEQUENCE [LARGE SCALE GENOMIC DNA]</scope>
    <source>
        <strain evidence="13">VKM Ac-2121</strain>
    </source>
</reference>
<protein>
    <submittedName>
        <fullName evidence="12">TRAP-type C4-dicarboxylate transport system, small permease component</fullName>
    </submittedName>
</protein>
<keyword evidence="3" id="KW-1003">Cell membrane</keyword>
<evidence type="ECO:0000313" key="12">
    <source>
        <dbReference type="EMBL" id="SMH50581.1"/>
    </source>
</evidence>
<dbReference type="STRING" id="1891671.SAMN06295885_3580"/>
<evidence type="ECO:0000313" key="13">
    <source>
        <dbReference type="Proteomes" id="UP000193711"/>
    </source>
</evidence>
<keyword evidence="6 10" id="KW-1133">Transmembrane helix</keyword>
<dbReference type="OrthoDB" id="2085311at2"/>
<evidence type="ECO:0000256" key="7">
    <source>
        <dbReference type="ARBA" id="ARBA00023136"/>
    </source>
</evidence>
<dbReference type="Pfam" id="PF04290">
    <property type="entry name" value="DctQ"/>
    <property type="match status" value="1"/>
</dbReference>
<dbReference type="Proteomes" id="UP000193711">
    <property type="component" value="Unassembled WGS sequence"/>
</dbReference>
<evidence type="ECO:0000256" key="2">
    <source>
        <dbReference type="ARBA" id="ARBA00022448"/>
    </source>
</evidence>
<sequence>MSDTSPPDRAPEGGSAPRPPARRSIAFLDRLRRVLDRVLGVVCIVLFVALVAIVSWQVFTRQVLQNSAPWTQEAALYTFVVLALLGAALVFSERGHIAVEILVDKFPRPAQKIVAVLVQLLIVFFALFTFVAGGSRIAENAWGQAISTLPLTVGQVYLALPVAGVLITVYSLIHLARILSGEEAPTPTLDDTTEAV</sequence>
<comment type="subcellular location">
    <subcellularLocation>
        <location evidence="1">Cell inner membrane</location>
        <topology evidence="1">Multi-pass membrane protein</topology>
    </subcellularLocation>
</comment>
<feature type="transmembrane region" description="Helical" evidence="10">
    <location>
        <begin position="38"/>
        <end position="59"/>
    </location>
</feature>
<evidence type="ECO:0000256" key="10">
    <source>
        <dbReference type="SAM" id="Phobius"/>
    </source>
</evidence>
<dbReference type="AlphaFoldDB" id="A0A1X7PGN1"/>
<name>A0A1X7PGN1_9MICO</name>
<proteinExistence type="inferred from homology"/>
<dbReference type="GO" id="GO:0005886">
    <property type="term" value="C:plasma membrane"/>
    <property type="evidence" value="ECO:0007669"/>
    <property type="project" value="UniProtKB-SubCell"/>
</dbReference>
<evidence type="ECO:0000256" key="3">
    <source>
        <dbReference type="ARBA" id="ARBA00022475"/>
    </source>
</evidence>
<dbReference type="SUPFAM" id="SSF103473">
    <property type="entry name" value="MFS general substrate transporter"/>
    <property type="match status" value="1"/>
</dbReference>
<comment type="similarity">
    <text evidence="8">Belongs to the TRAP transporter small permease family.</text>
</comment>
<feature type="domain" description="Tripartite ATP-independent periplasmic transporters DctQ component" evidence="11">
    <location>
        <begin position="50"/>
        <end position="179"/>
    </location>
</feature>
<dbReference type="InterPro" id="IPR055348">
    <property type="entry name" value="DctQ"/>
</dbReference>
<evidence type="ECO:0000256" key="9">
    <source>
        <dbReference type="SAM" id="MobiDB-lite"/>
    </source>
</evidence>
<keyword evidence="2" id="KW-0813">Transport</keyword>
<organism evidence="12 13">
    <name type="scientific">Rathayibacter oskolensis</name>
    <dbReference type="NCBI Taxonomy" id="1891671"/>
    <lineage>
        <taxon>Bacteria</taxon>
        <taxon>Bacillati</taxon>
        <taxon>Actinomycetota</taxon>
        <taxon>Actinomycetes</taxon>
        <taxon>Micrococcales</taxon>
        <taxon>Microbacteriaceae</taxon>
        <taxon>Rathayibacter</taxon>
    </lineage>
</organism>
<keyword evidence="5 10" id="KW-0812">Transmembrane</keyword>
<dbReference type="PANTHER" id="PTHR35011">
    <property type="entry name" value="2,3-DIKETO-L-GULONATE TRAP TRANSPORTER SMALL PERMEASE PROTEIN YIAM"/>
    <property type="match status" value="1"/>
</dbReference>
<evidence type="ECO:0000256" key="8">
    <source>
        <dbReference type="ARBA" id="ARBA00038436"/>
    </source>
</evidence>
<evidence type="ECO:0000256" key="4">
    <source>
        <dbReference type="ARBA" id="ARBA00022519"/>
    </source>
</evidence>
<dbReference type="EMBL" id="FXBM01000004">
    <property type="protein sequence ID" value="SMH50581.1"/>
    <property type="molecule type" value="Genomic_DNA"/>
</dbReference>